<evidence type="ECO:0000313" key="1">
    <source>
        <dbReference type="EMBL" id="KAF8722063.1"/>
    </source>
</evidence>
<comment type="caution">
    <text evidence="1">The sequence shown here is derived from an EMBL/GenBank/DDBJ whole genome shotgun (WGS) entry which is preliminary data.</text>
</comment>
<dbReference type="Proteomes" id="UP000636709">
    <property type="component" value="Unassembled WGS sequence"/>
</dbReference>
<reference evidence="1" key="1">
    <citation type="submission" date="2020-07" db="EMBL/GenBank/DDBJ databases">
        <title>Genome sequence and genetic diversity analysis of an under-domesticated orphan crop, white fonio (Digitaria exilis).</title>
        <authorList>
            <person name="Bennetzen J.L."/>
            <person name="Chen S."/>
            <person name="Ma X."/>
            <person name="Wang X."/>
            <person name="Yssel A.E.J."/>
            <person name="Chaluvadi S.R."/>
            <person name="Johnson M."/>
            <person name="Gangashetty P."/>
            <person name="Hamidou F."/>
            <person name="Sanogo M.D."/>
            <person name="Zwaenepoel A."/>
            <person name="Wallace J."/>
            <person name="Van De Peer Y."/>
            <person name="Van Deynze A."/>
        </authorList>
    </citation>
    <scope>NUCLEOTIDE SEQUENCE</scope>
    <source>
        <tissue evidence="1">Leaves</tissue>
    </source>
</reference>
<proteinExistence type="predicted"/>
<organism evidence="1 2">
    <name type="scientific">Digitaria exilis</name>
    <dbReference type="NCBI Taxonomy" id="1010633"/>
    <lineage>
        <taxon>Eukaryota</taxon>
        <taxon>Viridiplantae</taxon>
        <taxon>Streptophyta</taxon>
        <taxon>Embryophyta</taxon>
        <taxon>Tracheophyta</taxon>
        <taxon>Spermatophyta</taxon>
        <taxon>Magnoliopsida</taxon>
        <taxon>Liliopsida</taxon>
        <taxon>Poales</taxon>
        <taxon>Poaceae</taxon>
        <taxon>PACMAD clade</taxon>
        <taxon>Panicoideae</taxon>
        <taxon>Panicodae</taxon>
        <taxon>Paniceae</taxon>
        <taxon>Anthephorinae</taxon>
        <taxon>Digitaria</taxon>
    </lineage>
</organism>
<gene>
    <name evidence="1" type="ORF">HU200_022695</name>
</gene>
<name>A0A835EV25_9POAL</name>
<accession>A0A835EV25</accession>
<evidence type="ECO:0000313" key="2">
    <source>
        <dbReference type="Proteomes" id="UP000636709"/>
    </source>
</evidence>
<protein>
    <submittedName>
        <fullName evidence="1">Uncharacterized protein</fullName>
    </submittedName>
</protein>
<sequence>MNGELSTRKTTHEATPQLLLYGLALALACNEAGDYSVVVPRKARASQCHLAA</sequence>
<dbReference type="AlphaFoldDB" id="A0A835EV25"/>
<keyword evidence="2" id="KW-1185">Reference proteome</keyword>
<dbReference type="EMBL" id="JACEFO010001677">
    <property type="protein sequence ID" value="KAF8722063.1"/>
    <property type="molecule type" value="Genomic_DNA"/>
</dbReference>